<proteinExistence type="predicted"/>
<organism evidence="1 2">
    <name type="scientific">Phytopseudomonas flavescens</name>
    <dbReference type="NCBI Taxonomy" id="29435"/>
    <lineage>
        <taxon>Bacteria</taxon>
        <taxon>Pseudomonadati</taxon>
        <taxon>Pseudomonadota</taxon>
        <taxon>Gammaproteobacteria</taxon>
        <taxon>Pseudomonadales</taxon>
        <taxon>Pseudomonadaceae</taxon>
        <taxon>Phytopseudomonas</taxon>
    </lineage>
</organism>
<accession>A0A1G8Q6W6</accession>
<evidence type="ECO:0000313" key="1">
    <source>
        <dbReference type="EMBL" id="SDJ00549.1"/>
    </source>
</evidence>
<protein>
    <submittedName>
        <fullName evidence="1">Uncharacterized protein</fullName>
    </submittedName>
</protein>
<dbReference type="Gene3D" id="1.20.1590.10">
    <property type="entry name" value="YP_001051499.1 domain like"/>
    <property type="match status" value="1"/>
</dbReference>
<dbReference type="AlphaFoldDB" id="A0A1G8Q6W6"/>
<reference evidence="1 2" key="1">
    <citation type="submission" date="2016-10" db="EMBL/GenBank/DDBJ databases">
        <authorList>
            <person name="de Groot N.N."/>
        </authorList>
    </citation>
    <scope>NUCLEOTIDE SEQUENCE [LARGE SCALE GENOMIC DNA]</scope>
    <source>
        <strain evidence="1 2">LMG 18387</strain>
    </source>
</reference>
<dbReference type="InterPro" id="IPR023381">
    <property type="entry name" value="YP001051499.1-like_dom_sf"/>
</dbReference>
<gene>
    <name evidence="1" type="ORF">SAMN05216588_13325</name>
</gene>
<dbReference type="EMBL" id="FNDG01000033">
    <property type="protein sequence ID" value="SDJ00549.1"/>
    <property type="molecule type" value="Genomic_DNA"/>
</dbReference>
<dbReference type="Proteomes" id="UP000198606">
    <property type="component" value="Unassembled WGS sequence"/>
</dbReference>
<sequence>MHWGLIFERQDIHSRFQQLRHPQKTVLVAAYLYRQLRLIEDFDHVYSERLSALFSSALSLIASEEKEALKDMADAIEAQIPDTEEFSEQQGSHAQNLMIALHYLIAYSLNAREPDLRQCVNMSLQNIDLLNHEKDENYDQAAVIGAEADVMSTLIGRMVQCSPGKQVGIDRLGDIVKGHWI</sequence>
<dbReference type="RefSeq" id="WP_084308816.1">
    <property type="nucleotide sequence ID" value="NZ_FNDG01000033.1"/>
</dbReference>
<evidence type="ECO:0000313" key="2">
    <source>
        <dbReference type="Proteomes" id="UP000198606"/>
    </source>
</evidence>
<name>A0A1G8Q6W6_9GAMM</name>